<dbReference type="PROSITE" id="PS50995">
    <property type="entry name" value="HTH_MARR_2"/>
    <property type="match status" value="1"/>
</dbReference>
<evidence type="ECO:0000259" key="2">
    <source>
        <dbReference type="PROSITE" id="PS50995"/>
    </source>
</evidence>
<dbReference type="EMBL" id="LNQL01000001">
    <property type="protein sequence ID" value="KSU50892.1"/>
    <property type="molecule type" value="Genomic_DNA"/>
</dbReference>
<dbReference type="PANTHER" id="PTHR33164">
    <property type="entry name" value="TRANSCRIPTIONAL REGULATOR, MARR FAMILY"/>
    <property type="match status" value="1"/>
</dbReference>
<dbReference type="SMART" id="SM00347">
    <property type="entry name" value="HTH_MARR"/>
    <property type="match status" value="1"/>
</dbReference>
<dbReference type="RefSeq" id="WP_058264926.1">
    <property type="nucleotide sequence ID" value="NZ_FMYN01000001.1"/>
</dbReference>
<sequence length="134" mass="15685">MISADFAKIYYQLHPRFKENLSHQSVRILQYIQFATNPTIKQIAEAFRLSHNTTSEHVKKLERLGYIEKKRNPEDQRQVTIGLTDLGNTIVRRHTELDPERLNQVLATMSKTDQQAIEQAFRLLREAADDCFSR</sequence>
<dbReference type="InterPro" id="IPR039422">
    <property type="entry name" value="MarR/SlyA-like"/>
</dbReference>
<organism evidence="3 4">
    <name type="scientific">Exiguobacterium indicum</name>
    <dbReference type="NCBI Taxonomy" id="296995"/>
    <lineage>
        <taxon>Bacteria</taxon>
        <taxon>Bacillati</taxon>
        <taxon>Bacillota</taxon>
        <taxon>Bacilli</taxon>
        <taxon>Bacillales</taxon>
        <taxon>Bacillales Family XII. Incertae Sedis</taxon>
        <taxon>Exiguobacterium</taxon>
    </lineage>
</organism>
<dbReference type="GO" id="GO:0003700">
    <property type="term" value="F:DNA-binding transcription factor activity"/>
    <property type="evidence" value="ECO:0007669"/>
    <property type="project" value="InterPro"/>
</dbReference>
<dbReference type="InterPro" id="IPR036390">
    <property type="entry name" value="WH_DNA-bd_sf"/>
</dbReference>
<protein>
    <recommendedName>
        <fullName evidence="2">HTH marR-type domain-containing protein</fullName>
    </recommendedName>
</protein>
<dbReference type="GO" id="GO:0006950">
    <property type="term" value="P:response to stress"/>
    <property type="evidence" value="ECO:0007669"/>
    <property type="project" value="TreeGrafter"/>
</dbReference>
<gene>
    <name evidence="3" type="ORF">AS033_05790</name>
</gene>
<comment type="caution">
    <text evidence="3">The sequence shown here is derived from an EMBL/GenBank/DDBJ whole genome shotgun (WGS) entry which is preliminary data.</text>
</comment>
<dbReference type="InterPro" id="IPR011991">
    <property type="entry name" value="ArsR-like_HTH"/>
</dbReference>
<evidence type="ECO:0000313" key="3">
    <source>
        <dbReference type="EMBL" id="KSU50892.1"/>
    </source>
</evidence>
<dbReference type="OrthoDB" id="2376601at2"/>
<dbReference type="Proteomes" id="UP000053797">
    <property type="component" value="Unassembled WGS sequence"/>
</dbReference>
<dbReference type="InterPro" id="IPR000835">
    <property type="entry name" value="HTH_MarR-typ"/>
</dbReference>
<accession>A0A0V8GKX4</accession>
<keyword evidence="1" id="KW-0238">DNA-binding</keyword>
<reference evidence="3 4" key="1">
    <citation type="journal article" date="2015" name="Int. J. Syst. Evol. Microbiol.">
        <title>Exiguobacterium enclense sp. nov., isolated from sediment.</title>
        <authorList>
            <person name="Dastager S.G."/>
            <person name="Mawlankar R."/>
            <person name="Sonalkar V.V."/>
            <person name="Thorat M.N."/>
            <person name="Mual P."/>
            <person name="Verma A."/>
            <person name="Krishnamurthi S."/>
            <person name="Tang S.K."/>
            <person name="Li W.J."/>
        </authorList>
    </citation>
    <scope>NUCLEOTIDE SEQUENCE [LARGE SCALE GENOMIC DNA]</scope>
    <source>
        <strain evidence="3 4">NIO-1109</strain>
    </source>
</reference>
<evidence type="ECO:0000256" key="1">
    <source>
        <dbReference type="ARBA" id="ARBA00023125"/>
    </source>
</evidence>
<dbReference type="AlphaFoldDB" id="A0A0V8GKX4"/>
<feature type="domain" description="HTH marR-type" evidence="2">
    <location>
        <begin position="1"/>
        <end position="129"/>
    </location>
</feature>
<name>A0A0V8GKX4_9BACL</name>
<proteinExistence type="predicted"/>
<dbReference type="GO" id="GO:0003677">
    <property type="term" value="F:DNA binding"/>
    <property type="evidence" value="ECO:0007669"/>
    <property type="project" value="UniProtKB-KW"/>
</dbReference>
<dbReference type="PANTHER" id="PTHR33164:SF89">
    <property type="entry name" value="MARR FAMILY REGULATORY PROTEIN"/>
    <property type="match status" value="1"/>
</dbReference>
<evidence type="ECO:0000313" key="4">
    <source>
        <dbReference type="Proteomes" id="UP000053797"/>
    </source>
</evidence>
<dbReference type="Gene3D" id="1.10.10.10">
    <property type="entry name" value="Winged helix-like DNA-binding domain superfamily/Winged helix DNA-binding domain"/>
    <property type="match status" value="1"/>
</dbReference>
<dbReference type="SUPFAM" id="SSF46785">
    <property type="entry name" value="Winged helix' DNA-binding domain"/>
    <property type="match status" value="1"/>
</dbReference>
<dbReference type="Pfam" id="PF12802">
    <property type="entry name" value="MarR_2"/>
    <property type="match status" value="1"/>
</dbReference>
<dbReference type="InterPro" id="IPR036388">
    <property type="entry name" value="WH-like_DNA-bd_sf"/>
</dbReference>
<dbReference type="CDD" id="cd00090">
    <property type="entry name" value="HTH_ARSR"/>
    <property type="match status" value="1"/>
</dbReference>